<sequence length="135" mass="15311">MRRKVMKRNKIWYLGYGIAAILVIILFAADLSEPVKLGLSILFAVIFSVSHTQILHHKMLKTDSDYRIQVLDERNIAIKEKAGNITNMITLVLMGCVTVIFIMLDYIVPAILLGAIIFLQPILLIFVSNQIEKKI</sequence>
<evidence type="ECO:0000313" key="2">
    <source>
        <dbReference type="EMBL" id="HIR88021.1"/>
    </source>
</evidence>
<feature type="transmembrane region" description="Helical" evidence="1">
    <location>
        <begin position="84"/>
        <end position="104"/>
    </location>
</feature>
<feature type="transmembrane region" description="Helical" evidence="1">
    <location>
        <begin position="12"/>
        <end position="29"/>
    </location>
</feature>
<evidence type="ECO:0000313" key="3">
    <source>
        <dbReference type="Proteomes" id="UP000824201"/>
    </source>
</evidence>
<feature type="transmembrane region" description="Helical" evidence="1">
    <location>
        <begin position="35"/>
        <end position="55"/>
    </location>
</feature>
<evidence type="ECO:0008006" key="4">
    <source>
        <dbReference type="Google" id="ProtNLM"/>
    </source>
</evidence>
<accession>A0A9D1JD00</accession>
<reference evidence="2" key="1">
    <citation type="submission" date="2020-10" db="EMBL/GenBank/DDBJ databases">
        <authorList>
            <person name="Gilroy R."/>
        </authorList>
    </citation>
    <scope>NUCLEOTIDE SEQUENCE</scope>
    <source>
        <strain evidence="2">ChiW13-3771</strain>
    </source>
</reference>
<keyword evidence="1" id="KW-1133">Transmembrane helix</keyword>
<evidence type="ECO:0000256" key="1">
    <source>
        <dbReference type="SAM" id="Phobius"/>
    </source>
</evidence>
<dbReference type="InterPro" id="IPR019235">
    <property type="entry name" value="DUF2178_TM"/>
</dbReference>
<protein>
    <recommendedName>
        <fullName evidence="4">DUF2178 domain-containing protein</fullName>
    </recommendedName>
</protein>
<comment type="caution">
    <text evidence="2">The sequence shown here is derived from an EMBL/GenBank/DDBJ whole genome shotgun (WGS) entry which is preliminary data.</text>
</comment>
<keyword evidence="1" id="KW-0472">Membrane</keyword>
<dbReference type="Proteomes" id="UP000824201">
    <property type="component" value="Unassembled WGS sequence"/>
</dbReference>
<keyword evidence="1" id="KW-0812">Transmembrane</keyword>
<dbReference type="EMBL" id="DVHN01000042">
    <property type="protein sequence ID" value="HIR88021.1"/>
    <property type="molecule type" value="Genomic_DNA"/>
</dbReference>
<dbReference type="Pfam" id="PF09946">
    <property type="entry name" value="DUF2178"/>
    <property type="match status" value="1"/>
</dbReference>
<organism evidence="2 3">
    <name type="scientific">Candidatus Fimimorpha faecalis</name>
    <dbReference type="NCBI Taxonomy" id="2840824"/>
    <lineage>
        <taxon>Bacteria</taxon>
        <taxon>Bacillati</taxon>
        <taxon>Bacillota</taxon>
        <taxon>Clostridia</taxon>
        <taxon>Eubacteriales</taxon>
        <taxon>Candidatus Fimimorpha</taxon>
    </lineage>
</organism>
<gene>
    <name evidence="2" type="ORF">IAC96_03630</name>
</gene>
<proteinExistence type="predicted"/>
<dbReference type="AlphaFoldDB" id="A0A9D1JD00"/>
<name>A0A9D1JD00_9FIRM</name>
<reference evidence="2" key="2">
    <citation type="journal article" date="2021" name="PeerJ">
        <title>Extensive microbial diversity within the chicken gut microbiome revealed by metagenomics and culture.</title>
        <authorList>
            <person name="Gilroy R."/>
            <person name="Ravi A."/>
            <person name="Getino M."/>
            <person name="Pursley I."/>
            <person name="Horton D.L."/>
            <person name="Alikhan N.F."/>
            <person name="Baker D."/>
            <person name="Gharbi K."/>
            <person name="Hall N."/>
            <person name="Watson M."/>
            <person name="Adriaenssens E.M."/>
            <person name="Foster-Nyarko E."/>
            <person name="Jarju S."/>
            <person name="Secka A."/>
            <person name="Antonio M."/>
            <person name="Oren A."/>
            <person name="Chaudhuri R.R."/>
            <person name="La Ragione R."/>
            <person name="Hildebrand F."/>
            <person name="Pallen M.J."/>
        </authorList>
    </citation>
    <scope>NUCLEOTIDE SEQUENCE</scope>
    <source>
        <strain evidence="2">ChiW13-3771</strain>
    </source>
</reference>
<feature type="transmembrane region" description="Helical" evidence="1">
    <location>
        <begin position="110"/>
        <end position="127"/>
    </location>
</feature>